<evidence type="ECO:0000313" key="2">
    <source>
        <dbReference type="EMBL" id="ACB83871.1"/>
    </source>
</evidence>
<evidence type="ECO:0000313" key="3">
    <source>
        <dbReference type="Proteomes" id="UP000001683"/>
    </source>
</evidence>
<dbReference type="Proteomes" id="UP000001683">
    <property type="component" value="Chromosome"/>
</dbReference>
<dbReference type="AlphaFoldDB" id="B2A4U9"/>
<feature type="transmembrane region" description="Helical" evidence="1">
    <location>
        <begin position="12"/>
        <end position="31"/>
    </location>
</feature>
<dbReference type="eggNOG" id="ENOG502ZQCK">
    <property type="taxonomic scope" value="Bacteria"/>
</dbReference>
<dbReference type="RefSeq" id="WP_012446759.1">
    <property type="nucleotide sequence ID" value="NC_010718.1"/>
</dbReference>
<proteinExistence type="predicted"/>
<evidence type="ECO:0000256" key="1">
    <source>
        <dbReference type="SAM" id="Phobius"/>
    </source>
</evidence>
<dbReference type="KEGG" id="nth:Nther_0273"/>
<protein>
    <submittedName>
        <fullName evidence="2">Uncharacterized protein</fullName>
    </submittedName>
</protein>
<keyword evidence="1" id="KW-0812">Transmembrane</keyword>
<dbReference type="EMBL" id="CP001034">
    <property type="protein sequence ID" value="ACB83871.1"/>
    <property type="molecule type" value="Genomic_DNA"/>
</dbReference>
<dbReference type="OrthoDB" id="1440706at1239"/>
<keyword evidence="3" id="KW-1185">Reference proteome</keyword>
<reference evidence="2 3" key="1">
    <citation type="submission" date="2008-04" db="EMBL/GenBank/DDBJ databases">
        <title>Complete sequence of chromosome of Natranaerobius thermophilus JW/NM-WN-LF.</title>
        <authorList>
            <consortium name="US DOE Joint Genome Institute"/>
            <person name="Copeland A."/>
            <person name="Lucas S."/>
            <person name="Lapidus A."/>
            <person name="Glavina del Rio T."/>
            <person name="Dalin E."/>
            <person name="Tice H."/>
            <person name="Bruce D."/>
            <person name="Goodwin L."/>
            <person name="Pitluck S."/>
            <person name="Chertkov O."/>
            <person name="Brettin T."/>
            <person name="Detter J.C."/>
            <person name="Han C."/>
            <person name="Kuske C.R."/>
            <person name="Schmutz J."/>
            <person name="Larimer F."/>
            <person name="Land M."/>
            <person name="Hauser L."/>
            <person name="Kyrpides N."/>
            <person name="Lykidis A."/>
            <person name="Mesbah N.M."/>
            <person name="Wiegel J."/>
        </authorList>
    </citation>
    <scope>NUCLEOTIDE SEQUENCE [LARGE SCALE GENOMIC DNA]</scope>
    <source>
        <strain evidence="3">ATCC BAA-1301 / DSM 18059 / JW/NM-WN-LF</strain>
    </source>
</reference>
<keyword evidence="1" id="KW-1133">Transmembrane helix</keyword>
<keyword evidence="1" id="KW-0472">Membrane</keyword>
<gene>
    <name evidence="2" type="ordered locus">Nther_0273</name>
</gene>
<organism evidence="2 3">
    <name type="scientific">Natranaerobius thermophilus (strain ATCC BAA-1301 / DSM 18059 / JW/NM-WN-LF)</name>
    <dbReference type="NCBI Taxonomy" id="457570"/>
    <lineage>
        <taxon>Bacteria</taxon>
        <taxon>Bacillati</taxon>
        <taxon>Bacillota</taxon>
        <taxon>Clostridia</taxon>
        <taxon>Natranaerobiales</taxon>
        <taxon>Natranaerobiaceae</taxon>
        <taxon>Natranaerobius</taxon>
    </lineage>
</organism>
<reference evidence="2 3" key="2">
    <citation type="journal article" date="2011" name="J. Bacteriol.">
        <title>Complete genome sequence of the anaerobic, halophilic alkalithermophile Natranaerobius thermophilus JW/NM-WN-LF.</title>
        <authorList>
            <person name="Zhao B."/>
            <person name="Mesbah N.M."/>
            <person name="Dalin E."/>
            <person name="Goodwin L."/>
            <person name="Nolan M."/>
            <person name="Pitluck S."/>
            <person name="Chertkov O."/>
            <person name="Brettin T.S."/>
            <person name="Han J."/>
            <person name="Larimer F.W."/>
            <person name="Land M.L."/>
            <person name="Hauser L."/>
            <person name="Kyrpides N."/>
            <person name="Wiegel J."/>
        </authorList>
    </citation>
    <scope>NUCLEOTIDE SEQUENCE [LARGE SCALE GENOMIC DNA]</scope>
    <source>
        <strain evidence="3">ATCC BAA-1301 / DSM 18059 / JW/NM-WN-LF</strain>
    </source>
</reference>
<dbReference type="InParanoid" id="B2A4U9"/>
<name>B2A4U9_NATTJ</name>
<sequence>MLLQKKFVKETILFVAVIILLFSFLVWYGNWNLELLFNEKVIDLEGDMTTSDEHLTIKPREMIIDHSKITILVDYQVNPELRQLDLEFTTPPRLLLEKENKVDNNNSTLTMPSGAYPDSSEKIETIDESYFKYEYWYQNFPYELEQDLTLILDRTYMSKDHSQEISVDPGDNVEVEISDIGKYKGKLKEPQKTDEGLDTITFEGEILSDQFEYGFRVRDYLISMVNGEEVRPTGAGGGGSPGSNSNYQFEREYRIEDKMFWEGDLVLQVGRIRVLIGNRFESPYMDLNITEEL</sequence>
<dbReference type="HOGENOM" id="CLU_949378_0_0_9"/>
<accession>B2A4U9</accession>